<organism evidence="1 2">
    <name type="scientific">Legionella cardiaca</name>
    <dbReference type="NCBI Taxonomy" id="1071983"/>
    <lineage>
        <taxon>Bacteria</taxon>
        <taxon>Pseudomonadati</taxon>
        <taxon>Pseudomonadota</taxon>
        <taxon>Gammaproteobacteria</taxon>
        <taxon>Legionellales</taxon>
        <taxon>Legionellaceae</taxon>
        <taxon>Legionella</taxon>
    </lineage>
</organism>
<sequence length="450" mass="51803">MFKSIKLTTPEEIVINNTSLPQTESGAIDLTQAERIAEGGTHILYRFAEAPFVIKLMKQNPNPNELEKLEKKYAVLYECFDREGKQRCIRERHTTLSVLVSGTEPQLAALSIVPYETCFKSKVKFDFKIEPAELDPYVIEHNRLLFDKANKILIHQGEFTPGFSLDDYALIDERIGAILQRLESDPKLREVMIEFLNHYRDFYQKTNIILDAIGWENILFFKDKQGDWQFKIGSVIKHDTGKYTHDLFAAIHSGNEVDLGTFVNFTHAYYSPANIRAVNVCAMKLGLAPVVHDVIIDSKDLFKISQKLSTAERMLSYARHGDFEKVDEMLQKNKQHLHFNLRDFWVYPLIADEYIKFGQSPKIYLDTVSQFPVIFPEDNEAAKRIQDAKINIIARSSLHDKKQMLHKELATLLLESKLGIFKPAKTAIHDIKQLEETNNFTTEAKSQTMI</sequence>
<dbReference type="RefSeq" id="WP_275090415.1">
    <property type="nucleotide sequence ID" value="NZ_CP119078.1"/>
</dbReference>
<dbReference type="EMBL" id="CP119078">
    <property type="protein sequence ID" value="WED44594.1"/>
    <property type="molecule type" value="Genomic_DNA"/>
</dbReference>
<protein>
    <submittedName>
        <fullName evidence="1">Uncharacterized protein</fullName>
    </submittedName>
</protein>
<dbReference type="Proteomes" id="UP001222087">
    <property type="component" value="Chromosome"/>
</dbReference>
<evidence type="ECO:0000313" key="1">
    <source>
        <dbReference type="EMBL" id="WED44594.1"/>
    </source>
</evidence>
<keyword evidence="2" id="KW-1185">Reference proteome</keyword>
<reference evidence="1 2" key="1">
    <citation type="submission" date="2023-02" db="EMBL/GenBank/DDBJ databases">
        <title>Genome Sequence of L. cardiaca H63T.</title>
        <authorList>
            <person name="Lopez A.E."/>
            <person name="Cianciotto N.P."/>
        </authorList>
    </citation>
    <scope>NUCLEOTIDE SEQUENCE [LARGE SCALE GENOMIC DNA]</scope>
    <source>
        <strain evidence="1 2">H63</strain>
    </source>
</reference>
<name>A0ABY8AVW7_9GAMM</name>
<gene>
    <name evidence="1" type="ORF">PXX05_07340</name>
</gene>
<proteinExistence type="predicted"/>
<evidence type="ECO:0000313" key="2">
    <source>
        <dbReference type="Proteomes" id="UP001222087"/>
    </source>
</evidence>
<accession>A0ABY8AVW7</accession>